<dbReference type="Proteomes" id="UP000075502">
    <property type="component" value="Unassembled WGS sequence"/>
</dbReference>
<organism evidence="1 2">
    <name type="scientific">Sorangium cellulosum</name>
    <name type="common">Polyangium cellulosum</name>
    <dbReference type="NCBI Taxonomy" id="56"/>
    <lineage>
        <taxon>Bacteria</taxon>
        <taxon>Pseudomonadati</taxon>
        <taxon>Myxococcota</taxon>
        <taxon>Polyangia</taxon>
        <taxon>Polyangiales</taxon>
        <taxon>Polyangiaceae</taxon>
        <taxon>Sorangium</taxon>
    </lineage>
</organism>
<dbReference type="AlphaFoldDB" id="A0A150TG10"/>
<protein>
    <submittedName>
        <fullName evidence="1">Uncharacterized protein</fullName>
    </submittedName>
</protein>
<proteinExistence type="predicted"/>
<evidence type="ECO:0000313" key="2">
    <source>
        <dbReference type="Proteomes" id="UP000075502"/>
    </source>
</evidence>
<comment type="caution">
    <text evidence="1">The sequence shown here is derived from an EMBL/GenBank/DDBJ whole genome shotgun (WGS) entry which is preliminary data.</text>
</comment>
<gene>
    <name evidence="1" type="ORF">BE21_50715</name>
</gene>
<reference evidence="1 2" key="1">
    <citation type="submission" date="2014-02" db="EMBL/GenBank/DDBJ databases">
        <title>The small core and large imbalanced accessory genome model reveals a collaborative survival strategy of Sorangium cellulosum strains in nature.</title>
        <authorList>
            <person name="Han K."/>
            <person name="Peng R."/>
            <person name="Blom J."/>
            <person name="Li Y.-Z."/>
        </authorList>
    </citation>
    <scope>NUCLEOTIDE SEQUENCE [LARGE SCALE GENOMIC DNA]</scope>
    <source>
        <strain evidence="1 2">So0007-03</strain>
    </source>
</reference>
<accession>A0A150TG10</accession>
<name>A0A150TG10_SORCE</name>
<dbReference type="EMBL" id="JEME01002647">
    <property type="protein sequence ID" value="KYG03629.1"/>
    <property type="molecule type" value="Genomic_DNA"/>
</dbReference>
<evidence type="ECO:0000313" key="1">
    <source>
        <dbReference type="EMBL" id="KYG03629.1"/>
    </source>
</evidence>
<sequence>MEEQPMTDEELKTKVASVLSDERPASSKAYSEVLHKLRALAAAIEESLKPDAIEVRIEPGYRVNLGQQYTFVVRVPKAGLRDVLLRAYVPVDGFPVGLDLFDGQQRRCTNLDEIETEIIGFLAQPDVKHRLLALKDIAA</sequence>